<dbReference type="KEGG" id="mlt:VC82_507"/>
<dbReference type="SUPFAM" id="SSF55021">
    <property type="entry name" value="ACT-like"/>
    <property type="match status" value="1"/>
</dbReference>
<dbReference type="PRINTS" id="PR01575">
    <property type="entry name" value="FFH4HYDRLASE"/>
</dbReference>
<dbReference type="CDD" id="cd08648">
    <property type="entry name" value="FMT_core_Formyl-FH4-Hydrolase_C"/>
    <property type="match status" value="1"/>
</dbReference>
<dbReference type="PATRIC" id="fig|516051.4.peg.528"/>
<organism evidence="6 7">
    <name type="scientific">Flagellimonas lutaonensis</name>
    <dbReference type="NCBI Taxonomy" id="516051"/>
    <lineage>
        <taxon>Bacteria</taxon>
        <taxon>Pseudomonadati</taxon>
        <taxon>Bacteroidota</taxon>
        <taxon>Flavobacteriia</taxon>
        <taxon>Flavobacteriales</taxon>
        <taxon>Flavobacteriaceae</taxon>
        <taxon>Flagellimonas</taxon>
    </lineage>
</organism>
<evidence type="ECO:0000256" key="2">
    <source>
        <dbReference type="ARBA" id="ARBA00022801"/>
    </source>
</evidence>
<dbReference type="InterPro" id="IPR045865">
    <property type="entry name" value="ACT-like_dom_sf"/>
</dbReference>
<dbReference type="InterPro" id="IPR002912">
    <property type="entry name" value="ACT_dom"/>
</dbReference>
<dbReference type="EC" id="3.5.1.10" evidence="3 4"/>
<dbReference type="PIRSF" id="PIRSF036480">
    <property type="entry name" value="FormyFH4_hydr"/>
    <property type="match status" value="1"/>
</dbReference>
<name>A0A0D5YQR7_9FLAO</name>
<feature type="domain" description="ACT" evidence="5">
    <location>
        <begin position="28"/>
        <end position="110"/>
    </location>
</feature>
<dbReference type="Pfam" id="PF01842">
    <property type="entry name" value="ACT"/>
    <property type="match status" value="1"/>
</dbReference>
<keyword evidence="3" id="KW-0658">Purine biosynthesis</keyword>
<dbReference type="CDD" id="cd04875">
    <property type="entry name" value="ACT_F4HF-DF"/>
    <property type="match status" value="1"/>
</dbReference>
<keyword evidence="2 3" id="KW-0378">Hydrolase</keyword>
<protein>
    <recommendedName>
        <fullName evidence="3 4">Formyltetrahydrofolate deformylase</fullName>
        <ecNumber evidence="3 4">3.5.1.10</ecNumber>
    </recommendedName>
    <alternativeName>
        <fullName evidence="3">Formyl-FH(4) hydrolase</fullName>
    </alternativeName>
</protein>
<comment type="similarity">
    <text evidence="3">Belongs to the PurU family.</text>
</comment>
<evidence type="ECO:0000313" key="7">
    <source>
        <dbReference type="Proteomes" id="UP000032726"/>
    </source>
</evidence>
<dbReference type="NCBIfam" id="NF004684">
    <property type="entry name" value="PRK06027.1"/>
    <property type="match status" value="1"/>
</dbReference>
<reference evidence="6 7" key="1">
    <citation type="submission" date="2015-03" db="EMBL/GenBank/DDBJ databases">
        <title>Complete genome sequence of Muricauda lutaonensis CC-HSB-11T, isolated from a coastal hot spring.</title>
        <authorList>
            <person name="Kim K.M."/>
        </authorList>
    </citation>
    <scope>NUCLEOTIDE SEQUENCE [LARGE SCALE GENOMIC DNA]</scope>
    <source>
        <strain evidence="6 7">CC-HSB-11</strain>
    </source>
</reference>
<dbReference type="Pfam" id="PF00551">
    <property type="entry name" value="Formyl_trans_N"/>
    <property type="match status" value="1"/>
</dbReference>
<dbReference type="GO" id="GO:0008864">
    <property type="term" value="F:formyltetrahydrofolate deformylase activity"/>
    <property type="evidence" value="ECO:0007669"/>
    <property type="project" value="UniProtKB-UniRule"/>
</dbReference>
<evidence type="ECO:0000313" key="6">
    <source>
        <dbReference type="EMBL" id="AKA34186.1"/>
    </source>
</evidence>
<gene>
    <name evidence="3" type="primary">purU</name>
    <name evidence="6" type="ORF">VC82_507</name>
</gene>
<sequence>MYKNIFAIGPLIQNTLILTPNPKPVKLTFLIHCPDQAGIISSVTSFLHQNGGNVIYLDQHVDKEAGVFFMRLESDFQQNTDKQVLRASFQGELANRYEMEWSIHQERIKPRMAIFVSKYKHCLYDLLSRYQSGELLVEIPFILSNHQDLSFIADQFQIPFHHVPVSKELREKAAQQQLDLIEEHHVDFVVLARYMQIISPRVIEALPNRIINIHHSFLPAFAGAKPYHAAFKRGVKIIGATSHYVTEELDAGPIIAQDVATVSHSHFIEDLVAVGRDLEKIVLSKAVQLHVKRKTMVYNNRTVVFT</sequence>
<dbReference type="GO" id="GO:0006189">
    <property type="term" value="P:'de novo' IMP biosynthetic process"/>
    <property type="evidence" value="ECO:0007669"/>
    <property type="project" value="UniProtKB-UniRule"/>
</dbReference>
<dbReference type="Proteomes" id="UP000032726">
    <property type="component" value="Chromosome"/>
</dbReference>
<dbReference type="AlphaFoldDB" id="A0A0D5YQR7"/>
<evidence type="ECO:0000256" key="3">
    <source>
        <dbReference type="HAMAP-Rule" id="MF_01927"/>
    </source>
</evidence>
<keyword evidence="1 3" id="KW-0554">One-carbon metabolism</keyword>
<dbReference type="InterPro" id="IPR002376">
    <property type="entry name" value="Formyl_transf_N"/>
</dbReference>
<evidence type="ECO:0000259" key="5">
    <source>
        <dbReference type="PROSITE" id="PS51671"/>
    </source>
</evidence>
<evidence type="ECO:0000256" key="4">
    <source>
        <dbReference type="NCBIfam" id="TIGR00655"/>
    </source>
</evidence>
<proteinExistence type="inferred from homology"/>
<dbReference type="HOGENOM" id="CLU_038395_3_0_10"/>
<accession>A0A0D5YQR7</accession>
<dbReference type="PANTHER" id="PTHR42706:SF1">
    <property type="entry name" value="FORMYLTETRAHYDROFOLATE DEFORMYLASE 2, MITOCHONDRIAL"/>
    <property type="match status" value="1"/>
</dbReference>
<dbReference type="NCBIfam" id="TIGR00655">
    <property type="entry name" value="PurU"/>
    <property type="match status" value="1"/>
</dbReference>
<dbReference type="Gene3D" id="3.40.50.170">
    <property type="entry name" value="Formyl transferase, N-terminal domain"/>
    <property type="match status" value="1"/>
</dbReference>
<dbReference type="SUPFAM" id="SSF53328">
    <property type="entry name" value="Formyltransferase"/>
    <property type="match status" value="1"/>
</dbReference>
<comment type="pathway">
    <text evidence="3">Purine metabolism; IMP biosynthesis via de novo pathway; formate from 10-formyl-5,6,7,8-tetrahydrofolate: step 1/1.</text>
</comment>
<keyword evidence="7" id="KW-1185">Reference proteome</keyword>
<dbReference type="PANTHER" id="PTHR42706">
    <property type="entry name" value="FORMYLTETRAHYDROFOLATE DEFORMYLASE"/>
    <property type="match status" value="1"/>
</dbReference>
<dbReference type="Gene3D" id="3.30.70.260">
    <property type="match status" value="1"/>
</dbReference>
<dbReference type="STRING" id="516051.VC82_507"/>
<dbReference type="InterPro" id="IPR041729">
    <property type="entry name" value="Formyl-FH4-Hydrolase_C"/>
</dbReference>
<dbReference type="PROSITE" id="PS51671">
    <property type="entry name" value="ACT"/>
    <property type="match status" value="1"/>
</dbReference>
<evidence type="ECO:0000256" key="1">
    <source>
        <dbReference type="ARBA" id="ARBA00022563"/>
    </source>
</evidence>
<dbReference type="UniPathway" id="UPA00074">
    <property type="reaction ID" value="UER00170"/>
</dbReference>
<comment type="function">
    <text evidence="3">Catalyzes the hydrolysis of 10-formyltetrahydrofolate (formyl-FH4) to formate and tetrahydrofolate (FH4).</text>
</comment>
<dbReference type="InterPro" id="IPR044074">
    <property type="entry name" value="PurU_ACT"/>
</dbReference>
<comment type="catalytic activity">
    <reaction evidence="3">
        <text>(6R)-10-formyltetrahydrofolate + H2O = (6S)-5,6,7,8-tetrahydrofolate + formate + H(+)</text>
        <dbReference type="Rhea" id="RHEA:19833"/>
        <dbReference type="ChEBI" id="CHEBI:15377"/>
        <dbReference type="ChEBI" id="CHEBI:15378"/>
        <dbReference type="ChEBI" id="CHEBI:15740"/>
        <dbReference type="ChEBI" id="CHEBI:57453"/>
        <dbReference type="ChEBI" id="CHEBI:195366"/>
        <dbReference type="EC" id="3.5.1.10"/>
    </reaction>
</comment>
<dbReference type="EMBL" id="CP011071">
    <property type="protein sequence ID" value="AKA34186.1"/>
    <property type="molecule type" value="Genomic_DNA"/>
</dbReference>
<feature type="active site" evidence="3">
    <location>
        <position position="250"/>
    </location>
</feature>
<dbReference type="InterPro" id="IPR004810">
    <property type="entry name" value="PurU"/>
</dbReference>
<dbReference type="GO" id="GO:0006730">
    <property type="term" value="P:one-carbon metabolic process"/>
    <property type="evidence" value="ECO:0007669"/>
    <property type="project" value="UniProtKB-KW"/>
</dbReference>
<dbReference type="InterPro" id="IPR036477">
    <property type="entry name" value="Formyl_transf_N_sf"/>
</dbReference>
<dbReference type="HAMAP" id="MF_01927">
    <property type="entry name" value="PurU"/>
    <property type="match status" value="1"/>
</dbReference>